<reference evidence="1" key="1">
    <citation type="journal article" date="2025" name="Int. J. Syst. Evol. Microbiol.">
        <title>Inconstantimicrobium mannanitabidum sp. nov., a novel member of the family Clostridiaceae isolated from anoxic soil under the treatment of reductive soil disinfestation.</title>
        <authorList>
            <person name="Ueki A."/>
            <person name="Tonouchi A."/>
            <person name="Honma S."/>
            <person name="Kaku N."/>
            <person name="Ueki K."/>
        </authorList>
    </citation>
    <scope>NUCLEOTIDE SEQUENCE</scope>
    <source>
        <strain evidence="1">TW13</strain>
    </source>
</reference>
<gene>
    <name evidence="1" type="ORF">rsdtw13_17540</name>
</gene>
<accession>A0ACB5RCM7</accession>
<dbReference type="Proteomes" id="UP001058074">
    <property type="component" value="Unassembled WGS sequence"/>
</dbReference>
<evidence type="ECO:0000313" key="1">
    <source>
        <dbReference type="EMBL" id="GKX66496.1"/>
    </source>
</evidence>
<name>A0ACB5RCM7_9CLOT</name>
<comment type="caution">
    <text evidence="1">The sequence shown here is derived from an EMBL/GenBank/DDBJ whole genome shotgun (WGS) entry which is preliminary data.</text>
</comment>
<evidence type="ECO:0000313" key="2">
    <source>
        <dbReference type="Proteomes" id="UP001058074"/>
    </source>
</evidence>
<proteinExistence type="predicted"/>
<sequence>MQVKINGKEYFYTNKVRLDTSIRHSFNELAKKVHWIDFEAWYLLGYWQDDYIPYVLMDGNKVVANVSVNTMWVNYINQKRLFVQLGTVMTDEHYRKQGLSRWLIEKILEEWKDKCDGLYLYANNTVLDFYPKFGFVNEQEYEAKAKINFVQAEIKKLNMDSESDRELLYGKYALTNQFSELTLTNNTGILMFYCGQFMKDNVYYLPIYDVAVVVEYDGEKMICYDIFGSTQATLQEILSAMAKQETKVCELGFAPKDKNNFQFEKLNVGDNTLFCWSKDENIFCNETTLRFPELSHA</sequence>
<protein>
    <submittedName>
        <fullName evidence="1">Acetyltransferase</fullName>
    </submittedName>
</protein>
<keyword evidence="2" id="KW-1185">Reference proteome</keyword>
<organism evidence="1 2">
    <name type="scientific">Inconstantimicrobium mannanitabidum</name>
    <dbReference type="NCBI Taxonomy" id="1604901"/>
    <lineage>
        <taxon>Bacteria</taxon>
        <taxon>Bacillati</taxon>
        <taxon>Bacillota</taxon>
        <taxon>Clostridia</taxon>
        <taxon>Eubacteriales</taxon>
        <taxon>Clostridiaceae</taxon>
        <taxon>Inconstantimicrobium</taxon>
    </lineage>
</organism>
<dbReference type="EMBL" id="BROD01000001">
    <property type="protein sequence ID" value="GKX66496.1"/>
    <property type="molecule type" value="Genomic_DNA"/>
</dbReference>